<dbReference type="RefSeq" id="WP_378479913.1">
    <property type="nucleotide sequence ID" value="NZ_JBHUIW010000035.1"/>
</dbReference>
<comment type="caution">
    <text evidence="2">The sequence shown here is derived from an EMBL/GenBank/DDBJ whole genome shotgun (WGS) entry which is preliminary data.</text>
</comment>
<protein>
    <recommendedName>
        <fullName evidence="4">Sulfur globule protein</fullName>
    </recommendedName>
</protein>
<proteinExistence type="predicted"/>
<evidence type="ECO:0008006" key="4">
    <source>
        <dbReference type="Google" id="ProtNLM"/>
    </source>
</evidence>
<organism evidence="2 3">
    <name type="scientific">Rhodoplanes azumiensis</name>
    <dbReference type="NCBI Taxonomy" id="1897628"/>
    <lineage>
        <taxon>Bacteria</taxon>
        <taxon>Pseudomonadati</taxon>
        <taxon>Pseudomonadota</taxon>
        <taxon>Alphaproteobacteria</taxon>
        <taxon>Hyphomicrobiales</taxon>
        <taxon>Nitrobacteraceae</taxon>
        <taxon>Rhodoplanes</taxon>
    </lineage>
</organism>
<dbReference type="EMBL" id="JBHUIW010000035">
    <property type="protein sequence ID" value="MFD2184778.1"/>
    <property type="molecule type" value="Genomic_DNA"/>
</dbReference>
<reference evidence="3" key="1">
    <citation type="journal article" date="2019" name="Int. J. Syst. Evol. Microbiol.">
        <title>The Global Catalogue of Microorganisms (GCM) 10K type strain sequencing project: providing services to taxonomists for standard genome sequencing and annotation.</title>
        <authorList>
            <consortium name="The Broad Institute Genomics Platform"/>
            <consortium name="The Broad Institute Genome Sequencing Center for Infectious Disease"/>
            <person name="Wu L."/>
            <person name="Ma J."/>
        </authorList>
    </citation>
    <scope>NUCLEOTIDE SEQUENCE [LARGE SCALE GENOMIC DNA]</scope>
    <source>
        <strain evidence="3">CGMCC 1.6774</strain>
    </source>
</reference>
<dbReference type="Proteomes" id="UP001597314">
    <property type="component" value="Unassembled WGS sequence"/>
</dbReference>
<gene>
    <name evidence="2" type="ORF">ACFSOX_21710</name>
</gene>
<name>A0ABW5AP84_9BRAD</name>
<accession>A0ABW5AP84</accession>
<feature type="signal peptide" evidence="1">
    <location>
        <begin position="1"/>
        <end position="20"/>
    </location>
</feature>
<keyword evidence="1" id="KW-0732">Signal</keyword>
<feature type="chain" id="PRO_5047462920" description="Sulfur globule protein" evidence="1">
    <location>
        <begin position="21"/>
        <end position="126"/>
    </location>
</feature>
<evidence type="ECO:0000313" key="3">
    <source>
        <dbReference type="Proteomes" id="UP001597314"/>
    </source>
</evidence>
<sequence length="126" mass="13026">MITARTIVVAVALVAAGTLAADAQGWGQGQGYGRGWGQGAGPGYGRGYGQSYGQSYGQGYGPGYGQGYGQGYGWRQATGPCAAAPNTPGCWRVQNPDKHAACFKEADAKGLRAGPRRAFLTECMTK</sequence>
<keyword evidence="3" id="KW-1185">Reference proteome</keyword>
<evidence type="ECO:0000256" key="1">
    <source>
        <dbReference type="SAM" id="SignalP"/>
    </source>
</evidence>
<evidence type="ECO:0000313" key="2">
    <source>
        <dbReference type="EMBL" id="MFD2184778.1"/>
    </source>
</evidence>